<gene>
    <name evidence="1" type="ORF">LBCZ_0643</name>
</gene>
<organism evidence="1 2">
    <name type="scientific">Lacticaseibacillus casei DSM 20011 = JCM 1134 = ATCC 393</name>
    <dbReference type="NCBI Taxonomy" id="1423732"/>
    <lineage>
        <taxon>Bacteria</taxon>
        <taxon>Bacillati</taxon>
        <taxon>Bacillota</taxon>
        <taxon>Bacilli</taxon>
        <taxon>Lactobacillales</taxon>
        <taxon>Lactobacillaceae</taxon>
        <taxon>Lacticaseibacillus</taxon>
    </lineage>
</organism>
<evidence type="ECO:0000313" key="2">
    <source>
        <dbReference type="Proteomes" id="UP000015560"/>
    </source>
</evidence>
<dbReference type="Proteomes" id="UP000015560">
    <property type="component" value="Chromosome"/>
</dbReference>
<sequence>MSNETKRDVFEAALDDWKQNFISSLPRDGSFEDWSESLSDYSARYAGALPDDLPVIPKEVGEILRSAHGQNNLLCVLYTAKNGHKVSETLAWIIANQNTFALAWLLGIWRVEETGEIVKLEEEK</sequence>
<proteinExistence type="predicted"/>
<evidence type="ECO:0000313" key="1">
    <source>
        <dbReference type="EMBL" id="BAN73811.1"/>
    </source>
</evidence>
<reference evidence="1 2" key="1">
    <citation type="journal article" date="2013" name="PLoS ONE">
        <title>Genomic Adaptation of the Lactobacillus casei Group.</title>
        <authorList>
            <person name="Toh H."/>
            <person name="Oshima K."/>
            <person name="Nakano A."/>
            <person name="Takahata M."/>
            <person name="Murakami M."/>
            <person name="Takaki T."/>
            <person name="Nishiyama H."/>
            <person name="Igimi S."/>
            <person name="Hattori M."/>
            <person name="Morita H."/>
        </authorList>
    </citation>
    <scope>NUCLEOTIDE SEQUENCE [LARGE SCALE GENOMIC DNA]</scope>
    <source>
        <strain evidence="1 2">ATCC 393</strain>
    </source>
</reference>
<accession>A0AAD1AP06</accession>
<name>A0AAD1AP06_LACCA</name>
<dbReference type="AlphaFoldDB" id="A0AAD1AP06"/>
<protein>
    <submittedName>
        <fullName evidence="1">Hypothetical phage protein</fullName>
    </submittedName>
</protein>
<dbReference type="RefSeq" id="WP_025013942.1">
    <property type="nucleotide sequence ID" value="NZ_AP012544.1"/>
</dbReference>
<dbReference type="EMBL" id="AP012544">
    <property type="protein sequence ID" value="BAN73811.1"/>
    <property type="molecule type" value="Genomic_DNA"/>
</dbReference>
<dbReference type="GeneID" id="45547934"/>